<evidence type="ECO:0000313" key="3">
    <source>
        <dbReference type="Proteomes" id="UP000199042"/>
    </source>
</evidence>
<name>A0AB37ZYI2_9LACT</name>
<proteinExistence type="predicted"/>
<reference evidence="2 3" key="1">
    <citation type="submission" date="2016-10" db="EMBL/GenBank/DDBJ databases">
        <authorList>
            <person name="Varghese N."/>
            <person name="Submissions S."/>
        </authorList>
    </citation>
    <scope>NUCLEOTIDE SEQUENCE [LARGE SCALE GENOMIC DNA]</scope>
    <source>
        <strain evidence="2 3">DSM 14526</strain>
    </source>
</reference>
<evidence type="ECO:0000313" key="2">
    <source>
        <dbReference type="EMBL" id="SDZ95742.1"/>
    </source>
</evidence>
<dbReference type="Pfam" id="PF07659">
    <property type="entry name" value="DUF1599"/>
    <property type="match status" value="1"/>
</dbReference>
<sequence>MRFKVGDKVKIREVLPEASEYWVCDEMLKYSGTKTLVEVVLSDCYRLAIDDGKWSWNDEMLEAYPYPQSPFGFSMHTREGGGMKILKTDSSDEPDDLPEDSKVMRHKEITEELTAIYEAKNHDYGDSFRETYRKLGIISAVTRITDKVNRLQSLSTKEQRVAEESIKDTLMDCANYCIMTIIALEEE</sequence>
<dbReference type="InterPro" id="IPR011630">
    <property type="entry name" value="DUF1599"/>
</dbReference>
<comment type="caution">
    <text evidence="2">The sequence shown here is derived from an EMBL/GenBank/DDBJ whole genome shotgun (WGS) entry which is preliminary data.</text>
</comment>
<feature type="domain" description="Nucleotide modification associated" evidence="1">
    <location>
        <begin position="120"/>
        <end position="184"/>
    </location>
</feature>
<accession>A0AB37ZYI2</accession>
<organism evidence="2 3">
    <name type="scientific">Trichococcus collinsii</name>
    <dbReference type="NCBI Taxonomy" id="157076"/>
    <lineage>
        <taxon>Bacteria</taxon>
        <taxon>Bacillati</taxon>
        <taxon>Bacillota</taxon>
        <taxon>Bacilli</taxon>
        <taxon>Lactobacillales</taxon>
        <taxon>Carnobacteriaceae</taxon>
        <taxon>Trichococcus</taxon>
    </lineage>
</organism>
<protein>
    <recommendedName>
        <fullName evidence="1">Nucleotide modification associated domain-containing protein</fullName>
    </recommendedName>
</protein>
<keyword evidence="3" id="KW-1185">Reference proteome</keyword>
<evidence type="ECO:0000259" key="1">
    <source>
        <dbReference type="Pfam" id="PF07659"/>
    </source>
</evidence>
<gene>
    <name evidence="2" type="ORF">SAMN04488525_101720</name>
</gene>
<dbReference type="AlphaFoldDB" id="A0AB37ZYI2"/>
<dbReference type="Proteomes" id="UP000199042">
    <property type="component" value="Unassembled WGS sequence"/>
</dbReference>
<dbReference type="RefSeq" id="WP_245826707.1">
    <property type="nucleotide sequence ID" value="NZ_FJNA01000002.1"/>
</dbReference>
<dbReference type="EMBL" id="FNQH01000001">
    <property type="protein sequence ID" value="SDZ95742.1"/>
    <property type="molecule type" value="Genomic_DNA"/>
</dbReference>